<dbReference type="PANTHER" id="PTHR38778:SF1">
    <property type="entry name" value="CYTOPLASMIC PROTEIN"/>
    <property type="match status" value="1"/>
</dbReference>
<reference evidence="1 2" key="1">
    <citation type="submission" date="2017-02" db="EMBL/GenBank/DDBJ databases">
        <title>Whole genome shotgun sequence of Pantoea agglomerans strain AS1 isolated from a cycad, Zamia floridana in Central Florida, USA.</title>
        <authorList>
            <person name="Lata P."/>
            <person name="Govindarajan S."/>
            <person name="Qi F."/>
            <person name="Li J.-L."/>
            <person name="Maurya S.K."/>
            <person name="Sahoo M.K."/>
        </authorList>
    </citation>
    <scope>NUCLEOTIDE SEQUENCE [LARGE SCALE GENOMIC DNA]</scope>
    <source>
        <strain evidence="1 2">AS1</strain>
    </source>
</reference>
<dbReference type="EMBL" id="MWUE01000026">
    <property type="protein sequence ID" value="OQP31562.1"/>
    <property type="molecule type" value="Genomic_DNA"/>
</dbReference>
<evidence type="ECO:0000313" key="2">
    <source>
        <dbReference type="Proteomes" id="UP000192769"/>
    </source>
</evidence>
<dbReference type="RefSeq" id="WP_081140864.1">
    <property type="nucleotide sequence ID" value="NZ_MWUE01000026.1"/>
</dbReference>
<dbReference type="GO" id="GO:0005829">
    <property type="term" value="C:cytosol"/>
    <property type="evidence" value="ECO:0007669"/>
    <property type="project" value="TreeGrafter"/>
</dbReference>
<dbReference type="NCBIfam" id="NF008685">
    <property type="entry name" value="PRK11702.1"/>
    <property type="match status" value="1"/>
</dbReference>
<organism evidence="1 2">
    <name type="scientific">Pantoea latae</name>
    <dbReference type="NCBI Taxonomy" id="1964541"/>
    <lineage>
        <taxon>Bacteria</taxon>
        <taxon>Pseudomonadati</taxon>
        <taxon>Pseudomonadota</taxon>
        <taxon>Gammaproteobacteria</taxon>
        <taxon>Enterobacterales</taxon>
        <taxon>Erwiniaceae</taxon>
        <taxon>Pantoea</taxon>
    </lineage>
</organism>
<dbReference type="InterPro" id="IPR007416">
    <property type="entry name" value="YggL_50S_bp"/>
</dbReference>
<keyword evidence="2" id="KW-1185">Reference proteome</keyword>
<dbReference type="AlphaFoldDB" id="A0A1V9DCF6"/>
<sequence length="108" mass="12689">MATQRSRRLRKKLHIDEFQELGFSVAWRFAEGTSEQQIDKTVDDFINEVIAPNGLAYDGSGYLVWEGLICLQKTGKCTDEHRELVRKWLEARQLNDVQVTELFDVWWD</sequence>
<evidence type="ECO:0008006" key="3">
    <source>
        <dbReference type="Google" id="ProtNLM"/>
    </source>
</evidence>
<comment type="caution">
    <text evidence="1">The sequence shown here is derived from an EMBL/GenBank/DDBJ whole genome shotgun (WGS) entry which is preliminary data.</text>
</comment>
<dbReference type="OrthoDB" id="9114861at2"/>
<name>A0A1V9DCF6_9GAMM</name>
<dbReference type="PANTHER" id="PTHR38778">
    <property type="entry name" value="CYTOPLASMIC PROTEIN-RELATED"/>
    <property type="match status" value="1"/>
</dbReference>
<protein>
    <recommendedName>
        <fullName evidence="3">DUF469 domain-containing protein</fullName>
    </recommendedName>
</protein>
<gene>
    <name evidence="1" type="ORF">B2J69_17185</name>
</gene>
<dbReference type="Pfam" id="PF04320">
    <property type="entry name" value="YggL_50S_bp"/>
    <property type="match status" value="1"/>
</dbReference>
<proteinExistence type="predicted"/>
<dbReference type="Proteomes" id="UP000192769">
    <property type="component" value="Unassembled WGS sequence"/>
</dbReference>
<evidence type="ECO:0000313" key="1">
    <source>
        <dbReference type="EMBL" id="OQP31562.1"/>
    </source>
</evidence>
<accession>A0A1V9DCF6</accession>